<dbReference type="CDD" id="cd00565">
    <property type="entry name" value="Ubl_ThiS"/>
    <property type="match status" value="1"/>
</dbReference>
<dbReference type="InterPro" id="IPR012675">
    <property type="entry name" value="Beta-grasp_dom_sf"/>
</dbReference>
<protein>
    <submittedName>
        <fullName evidence="1">Thiamin biosynthesis protein S</fullName>
    </submittedName>
</protein>
<dbReference type="AlphaFoldDB" id="A0A4D6WWK2"/>
<dbReference type="InterPro" id="IPR016155">
    <property type="entry name" value="Mopterin_synth/thiamin_S_b"/>
</dbReference>
<dbReference type="Gene3D" id="3.10.20.30">
    <property type="match status" value="1"/>
</dbReference>
<geneLocation type="plastid" evidence="1"/>
<dbReference type="NCBIfam" id="TIGR01683">
    <property type="entry name" value="thiS"/>
    <property type="match status" value="1"/>
</dbReference>
<dbReference type="PANTHER" id="PTHR34472">
    <property type="entry name" value="SULFUR CARRIER PROTEIN THIS"/>
    <property type="match status" value="1"/>
</dbReference>
<dbReference type="PANTHER" id="PTHR34472:SF1">
    <property type="entry name" value="SULFUR CARRIER PROTEIN THIS"/>
    <property type="match status" value="1"/>
</dbReference>
<dbReference type="EMBL" id="MK814659">
    <property type="protein sequence ID" value="QCI06800.1"/>
    <property type="molecule type" value="Genomic_DNA"/>
</dbReference>
<gene>
    <name evidence="1" type="primary">thiS</name>
</gene>
<proteinExistence type="predicted"/>
<evidence type="ECO:0000313" key="1">
    <source>
        <dbReference type="EMBL" id="QCI06800.1"/>
    </source>
</evidence>
<reference evidence="1" key="1">
    <citation type="journal article" date="2019" name="Mol. Phylogenet. Evol.">
        <title>Morphological evolution and classification of the red algal order Ceramiales inferred using plastid phylogenomics.</title>
        <authorList>
            <person name="Diaz-Tapia P."/>
            <person name="Pasella M.M."/>
            <person name="Verbruggen H."/>
            <person name="Maggs C.A."/>
        </authorList>
    </citation>
    <scope>NUCLEOTIDE SEQUENCE</scope>
</reference>
<dbReference type="InterPro" id="IPR003749">
    <property type="entry name" value="ThiS/MoaD-like"/>
</dbReference>
<reference evidence="1" key="2">
    <citation type="submission" date="2019-04" db="EMBL/GenBank/DDBJ databases">
        <authorList>
            <person name="Pasella M."/>
        </authorList>
    </citation>
    <scope>NUCLEOTIDE SEQUENCE</scope>
</reference>
<name>A0A4D6WWK2_9FLOR</name>
<sequence>MNSQYLKITINGQPFNCYSSMSIEDILLYLNINLHQVIIEYNRQIINSLDFSNILVEEGDSLEIITIVGGG</sequence>
<dbReference type="Pfam" id="PF02597">
    <property type="entry name" value="ThiS"/>
    <property type="match status" value="1"/>
</dbReference>
<dbReference type="InterPro" id="IPR010035">
    <property type="entry name" value="Thi_S"/>
</dbReference>
<dbReference type="SUPFAM" id="SSF54285">
    <property type="entry name" value="MoaD/ThiS"/>
    <property type="match status" value="1"/>
</dbReference>
<keyword evidence="1" id="KW-0934">Plastid</keyword>
<accession>A0A4D6WWK2</accession>
<organism evidence="1">
    <name type="scientific">Gayliella sp</name>
    <dbReference type="NCBI Taxonomy" id="2575623"/>
    <lineage>
        <taxon>Eukaryota</taxon>
        <taxon>Rhodophyta</taxon>
        <taxon>Florideophyceae</taxon>
        <taxon>Rhodymeniophycidae</taxon>
        <taxon>Ceramiales</taxon>
        <taxon>Ceramiaceae</taxon>
        <taxon>Gayliella</taxon>
    </lineage>
</organism>